<keyword evidence="1" id="KW-0732">Signal</keyword>
<dbReference type="AlphaFoldDB" id="A0A3A3FWX5"/>
<feature type="chain" id="PRO_5017466470" evidence="1">
    <location>
        <begin position="20"/>
        <end position="154"/>
    </location>
</feature>
<keyword evidence="3" id="KW-1185">Reference proteome</keyword>
<name>A0A3A3FWX5_9BURK</name>
<proteinExistence type="predicted"/>
<protein>
    <submittedName>
        <fullName evidence="2">Uncharacterized protein</fullName>
    </submittedName>
</protein>
<reference evidence="3" key="1">
    <citation type="submission" date="2018-09" db="EMBL/GenBank/DDBJ databases">
        <authorList>
            <person name="Zhu H."/>
        </authorList>
    </citation>
    <scope>NUCLEOTIDE SEQUENCE [LARGE SCALE GENOMIC DNA]</scope>
    <source>
        <strain evidence="3">K1R23-30</strain>
    </source>
</reference>
<evidence type="ECO:0000313" key="3">
    <source>
        <dbReference type="Proteomes" id="UP000265955"/>
    </source>
</evidence>
<evidence type="ECO:0000313" key="2">
    <source>
        <dbReference type="EMBL" id="RJG00131.1"/>
    </source>
</evidence>
<comment type="caution">
    <text evidence="2">The sequence shown here is derived from an EMBL/GenBank/DDBJ whole genome shotgun (WGS) entry which is preliminary data.</text>
</comment>
<accession>A0A3A3FWX5</accession>
<evidence type="ECO:0000256" key="1">
    <source>
        <dbReference type="SAM" id="SignalP"/>
    </source>
</evidence>
<feature type="signal peptide" evidence="1">
    <location>
        <begin position="1"/>
        <end position="19"/>
    </location>
</feature>
<gene>
    <name evidence="2" type="ORF">D3871_13980</name>
</gene>
<organism evidence="2 3">
    <name type="scientific">Noviherbaspirillum saxi</name>
    <dbReference type="NCBI Taxonomy" id="2320863"/>
    <lineage>
        <taxon>Bacteria</taxon>
        <taxon>Pseudomonadati</taxon>
        <taxon>Pseudomonadota</taxon>
        <taxon>Betaproteobacteria</taxon>
        <taxon>Burkholderiales</taxon>
        <taxon>Oxalobacteraceae</taxon>
        <taxon>Noviherbaspirillum</taxon>
    </lineage>
</organism>
<dbReference type="OrthoDB" id="8774268at2"/>
<dbReference type="Proteomes" id="UP000265955">
    <property type="component" value="Unassembled WGS sequence"/>
</dbReference>
<sequence>MKKGWALLAAMLLSMQVLARPLQALDDGELAGVSGGDGVSFAAHIALNDPTLSGAVTDSRLSTGFQVDGKTTYIVIRNLRGTIDVSPMNLSVQKKPDGSDYLALTLPETLRYGNWGYESLSAQADPLAPVTESLGRVNVNGALHFQGQMRFWAH</sequence>
<dbReference type="EMBL" id="QYUO01000001">
    <property type="protein sequence ID" value="RJG00131.1"/>
    <property type="molecule type" value="Genomic_DNA"/>
</dbReference>